<feature type="compositionally biased region" description="Polar residues" evidence="1">
    <location>
        <begin position="9"/>
        <end position="27"/>
    </location>
</feature>
<comment type="caution">
    <text evidence="2">The sequence shown here is derived from an EMBL/GenBank/DDBJ whole genome shotgun (WGS) entry which is preliminary data.</text>
</comment>
<evidence type="ECO:0000256" key="1">
    <source>
        <dbReference type="SAM" id="MobiDB-lite"/>
    </source>
</evidence>
<evidence type="ECO:0000313" key="3">
    <source>
        <dbReference type="Proteomes" id="UP000277212"/>
    </source>
</evidence>
<reference evidence="2 3" key="1">
    <citation type="submission" date="2017-06" db="EMBL/GenBank/DDBJ databases">
        <title>Comparative genomic analysis of Ambrosia Fusariam Clade fungi.</title>
        <authorList>
            <person name="Stajich J.E."/>
            <person name="Carrillo J."/>
            <person name="Kijimoto T."/>
            <person name="Eskalen A."/>
            <person name="O'Donnell K."/>
            <person name="Kasson M."/>
        </authorList>
    </citation>
    <scope>NUCLEOTIDE SEQUENCE [LARGE SCALE GENOMIC DNA]</scope>
    <source>
        <strain evidence="2">UCR3666</strain>
    </source>
</reference>
<proteinExistence type="predicted"/>
<sequence>MEVEASMEAQPTNNNDNAETSRPTTRGQARFSIDINTYIQKTNLYVDSLLQYTMNRSKRSNFGIPPSLNICQPQVQWANRSP</sequence>
<dbReference type="AlphaFoldDB" id="A0A3M2RMH5"/>
<organism evidence="2 3">
    <name type="scientific">Fusarium kuroshium</name>
    <dbReference type="NCBI Taxonomy" id="2010991"/>
    <lineage>
        <taxon>Eukaryota</taxon>
        <taxon>Fungi</taxon>
        <taxon>Dikarya</taxon>
        <taxon>Ascomycota</taxon>
        <taxon>Pezizomycotina</taxon>
        <taxon>Sordariomycetes</taxon>
        <taxon>Hypocreomycetidae</taxon>
        <taxon>Hypocreales</taxon>
        <taxon>Nectriaceae</taxon>
        <taxon>Fusarium</taxon>
        <taxon>Fusarium solani species complex</taxon>
    </lineage>
</organism>
<dbReference type="Proteomes" id="UP000277212">
    <property type="component" value="Unassembled WGS sequence"/>
</dbReference>
<evidence type="ECO:0000313" key="2">
    <source>
        <dbReference type="EMBL" id="RMJ06550.1"/>
    </source>
</evidence>
<feature type="region of interest" description="Disordered" evidence="1">
    <location>
        <begin position="1"/>
        <end position="28"/>
    </location>
</feature>
<protein>
    <submittedName>
        <fullName evidence="2">Uncharacterized protein</fullName>
    </submittedName>
</protein>
<gene>
    <name evidence="2" type="ORF">CDV36_013849</name>
</gene>
<name>A0A3M2RMH5_9HYPO</name>
<accession>A0A3M2RMH5</accession>
<dbReference type="EMBL" id="NKUJ01000405">
    <property type="protein sequence ID" value="RMJ06550.1"/>
    <property type="molecule type" value="Genomic_DNA"/>
</dbReference>
<keyword evidence="3" id="KW-1185">Reference proteome</keyword>